<dbReference type="AlphaFoldDB" id="E1Z1Z9"/>
<dbReference type="SUPFAM" id="SSF54211">
    <property type="entry name" value="Ribosomal protein S5 domain 2-like"/>
    <property type="match status" value="1"/>
</dbReference>
<proteinExistence type="inferred from homology"/>
<dbReference type="OMA" id="ACDALWG"/>
<sequence length="353" mass="37573">MHCSSVAAQRACWQHSRSGRAAAGRTVRRRATVCSAAATSGSALKLFSPSKINVFLRIVRRREDGYHDLASLFHVIDLGDDMAFDELPRGAAADQLTCNMEGVPTDESNLVIKALNLFRAKTGRTQRFRVDLRKRVPHGAGLGGGSGNAATTLWAANELCGRPASCEELLEWSGEIGSDISVFFSHGAAYCTGSRGEIVEEVAPPLELATPLLLVKPPVGLSTPEIFRALDLGRRSTADPRDLLARLAAEGATQELTVNDLEQPAFDRLPALLELKRRLQAEGGGYSSAFMTGSGSTIVCVGSDEVPAFLSEPQYSEMFVSPARLITRQPGQWYAAPSRGAAAAPPPAAAAVA</sequence>
<evidence type="ECO:0000313" key="7">
    <source>
        <dbReference type="Proteomes" id="UP000008141"/>
    </source>
</evidence>
<protein>
    <submittedName>
        <fullName evidence="6">Uncharacterized protein CMK</fullName>
    </submittedName>
</protein>
<dbReference type="HAMAP" id="MF_00061">
    <property type="entry name" value="IspE"/>
    <property type="match status" value="1"/>
</dbReference>
<dbReference type="GeneID" id="17359061"/>
<dbReference type="PANTHER" id="PTHR43527">
    <property type="entry name" value="4-DIPHOSPHOCYTIDYL-2-C-METHYL-D-ERYTHRITOL KINASE, CHLOROPLASTIC"/>
    <property type="match status" value="1"/>
</dbReference>
<dbReference type="eggNOG" id="ENOG502QT9C">
    <property type="taxonomic scope" value="Eukaryota"/>
</dbReference>
<keyword evidence="3" id="KW-0418">Kinase</keyword>
<dbReference type="SUPFAM" id="SSF55060">
    <property type="entry name" value="GHMP Kinase, C-terminal domain"/>
    <property type="match status" value="1"/>
</dbReference>
<gene>
    <name evidence="6" type="primary">CMK</name>
    <name evidence="6" type="ORF">CHLNCDRAFT_33454</name>
</gene>
<name>E1Z1Z9_CHLVA</name>
<dbReference type="GO" id="GO:0050515">
    <property type="term" value="F:4-(cytidine 5'-diphospho)-2-C-methyl-D-erythritol kinase activity"/>
    <property type="evidence" value="ECO:0007669"/>
    <property type="project" value="InterPro"/>
</dbReference>
<feature type="domain" description="GHMP kinase N-terminal" evidence="5">
    <location>
        <begin position="109"/>
        <end position="182"/>
    </location>
</feature>
<dbReference type="OrthoDB" id="3191556at2759"/>
<evidence type="ECO:0000256" key="3">
    <source>
        <dbReference type="ARBA" id="ARBA00022777"/>
    </source>
</evidence>
<accession>E1Z1Z9</accession>
<dbReference type="InParanoid" id="E1Z1Z9"/>
<dbReference type="InterPro" id="IPR014721">
    <property type="entry name" value="Ribsml_uS5_D2-typ_fold_subgr"/>
</dbReference>
<dbReference type="KEGG" id="cvr:CHLNCDRAFT_33454"/>
<dbReference type="InterPro" id="IPR004424">
    <property type="entry name" value="IspE"/>
</dbReference>
<keyword evidence="4" id="KW-0067">ATP-binding</keyword>
<evidence type="ECO:0000259" key="5">
    <source>
        <dbReference type="Pfam" id="PF00288"/>
    </source>
</evidence>
<dbReference type="GO" id="GO:0016114">
    <property type="term" value="P:terpenoid biosynthetic process"/>
    <property type="evidence" value="ECO:0007669"/>
    <property type="project" value="InterPro"/>
</dbReference>
<dbReference type="InterPro" id="IPR006204">
    <property type="entry name" value="GHMP_kinase_N_dom"/>
</dbReference>
<dbReference type="InterPro" id="IPR036554">
    <property type="entry name" value="GHMP_kinase_C_sf"/>
</dbReference>
<dbReference type="RefSeq" id="XP_005851681.1">
    <property type="nucleotide sequence ID" value="XM_005851619.1"/>
</dbReference>
<dbReference type="NCBIfam" id="TIGR00154">
    <property type="entry name" value="ispE"/>
    <property type="match status" value="1"/>
</dbReference>
<evidence type="ECO:0000256" key="4">
    <source>
        <dbReference type="ARBA" id="ARBA00022840"/>
    </source>
</evidence>
<dbReference type="InterPro" id="IPR020568">
    <property type="entry name" value="Ribosomal_Su5_D2-typ_SF"/>
</dbReference>
<dbReference type="STRING" id="554065.E1Z1Z9"/>
<keyword evidence="7" id="KW-1185">Reference proteome</keyword>
<keyword evidence="1" id="KW-0808">Transferase</keyword>
<dbReference type="Pfam" id="PF00288">
    <property type="entry name" value="GHMP_kinases_N"/>
    <property type="match status" value="1"/>
</dbReference>
<keyword evidence="2" id="KW-0547">Nucleotide-binding</keyword>
<dbReference type="Proteomes" id="UP000008141">
    <property type="component" value="Unassembled WGS sequence"/>
</dbReference>
<evidence type="ECO:0000256" key="1">
    <source>
        <dbReference type="ARBA" id="ARBA00022679"/>
    </source>
</evidence>
<dbReference type="GO" id="GO:0005524">
    <property type="term" value="F:ATP binding"/>
    <property type="evidence" value="ECO:0007669"/>
    <property type="project" value="UniProtKB-KW"/>
</dbReference>
<evidence type="ECO:0000256" key="2">
    <source>
        <dbReference type="ARBA" id="ARBA00022741"/>
    </source>
</evidence>
<dbReference type="Gene3D" id="3.30.230.10">
    <property type="match status" value="1"/>
</dbReference>
<dbReference type="FunFam" id="3.30.230.10:FF:000045">
    <property type="entry name" value="4-diphosphocytidyl-2-C-methyl-D-erythritol kinase, chloroplastic"/>
    <property type="match status" value="1"/>
</dbReference>
<evidence type="ECO:0000313" key="6">
    <source>
        <dbReference type="EMBL" id="EFN59579.1"/>
    </source>
</evidence>
<organism evidence="7">
    <name type="scientific">Chlorella variabilis</name>
    <name type="common">Green alga</name>
    <dbReference type="NCBI Taxonomy" id="554065"/>
    <lineage>
        <taxon>Eukaryota</taxon>
        <taxon>Viridiplantae</taxon>
        <taxon>Chlorophyta</taxon>
        <taxon>core chlorophytes</taxon>
        <taxon>Trebouxiophyceae</taxon>
        <taxon>Chlorellales</taxon>
        <taxon>Chlorellaceae</taxon>
        <taxon>Chlorella clade</taxon>
        <taxon>Chlorella</taxon>
    </lineage>
</organism>
<dbReference type="EMBL" id="GL433835">
    <property type="protein sequence ID" value="EFN59579.1"/>
    <property type="molecule type" value="Genomic_DNA"/>
</dbReference>
<dbReference type="PANTHER" id="PTHR43527:SF2">
    <property type="entry name" value="4-DIPHOSPHOCYTIDYL-2-C-METHYL-D-ERYTHRITOL KINASE, CHLOROPLASTIC"/>
    <property type="match status" value="1"/>
</dbReference>
<dbReference type="FunCoup" id="E1Z1Z9">
    <property type="interactions" value="509"/>
</dbReference>
<reference evidence="6 7" key="1">
    <citation type="journal article" date="2010" name="Plant Cell">
        <title>The Chlorella variabilis NC64A genome reveals adaptation to photosymbiosis, coevolution with viruses, and cryptic sex.</title>
        <authorList>
            <person name="Blanc G."/>
            <person name="Duncan G."/>
            <person name="Agarkova I."/>
            <person name="Borodovsky M."/>
            <person name="Gurnon J."/>
            <person name="Kuo A."/>
            <person name="Lindquist E."/>
            <person name="Lucas S."/>
            <person name="Pangilinan J."/>
            <person name="Polle J."/>
            <person name="Salamov A."/>
            <person name="Terry A."/>
            <person name="Yamada T."/>
            <person name="Dunigan D.D."/>
            <person name="Grigoriev I.V."/>
            <person name="Claverie J.M."/>
            <person name="Van Etten J.L."/>
        </authorList>
    </citation>
    <scope>NUCLEOTIDE SEQUENCE [LARGE SCALE GENOMIC DNA]</scope>
    <source>
        <strain evidence="6 7">NC64A</strain>
    </source>
</reference>
<dbReference type="Gene3D" id="3.30.70.890">
    <property type="entry name" value="GHMP kinase, C-terminal domain"/>
    <property type="match status" value="1"/>
</dbReference>